<evidence type="ECO:0000313" key="6">
    <source>
        <dbReference type="Proteomes" id="UP001208041"/>
    </source>
</evidence>
<dbReference type="Gene3D" id="3.30.450.20">
    <property type="entry name" value="PAS domain"/>
    <property type="match status" value="1"/>
</dbReference>
<dbReference type="Pfam" id="PF00196">
    <property type="entry name" value="GerE"/>
    <property type="match status" value="1"/>
</dbReference>
<evidence type="ECO:0000313" key="5">
    <source>
        <dbReference type="EMBL" id="MCV6823662.1"/>
    </source>
</evidence>
<dbReference type="AlphaFoldDB" id="A0AAE3LPQ0"/>
<feature type="domain" description="HTH luxR-type" evidence="4">
    <location>
        <begin position="115"/>
        <end position="180"/>
    </location>
</feature>
<keyword evidence="6" id="KW-1185">Reference proteome</keyword>
<dbReference type="PROSITE" id="PS50043">
    <property type="entry name" value="HTH_LUXR_2"/>
    <property type="match status" value="1"/>
</dbReference>
<keyword evidence="1" id="KW-0805">Transcription regulation</keyword>
<name>A0AAE3LPQ0_9RHOB</name>
<dbReference type="InterPro" id="IPR000792">
    <property type="entry name" value="Tscrpt_reg_LuxR_C"/>
</dbReference>
<evidence type="ECO:0000259" key="4">
    <source>
        <dbReference type="PROSITE" id="PS50043"/>
    </source>
</evidence>
<evidence type="ECO:0000256" key="1">
    <source>
        <dbReference type="ARBA" id="ARBA00023015"/>
    </source>
</evidence>
<evidence type="ECO:0000256" key="2">
    <source>
        <dbReference type="ARBA" id="ARBA00023125"/>
    </source>
</evidence>
<dbReference type="InterPro" id="IPR000014">
    <property type="entry name" value="PAS"/>
</dbReference>
<dbReference type="InterPro" id="IPR016032">
    <property type="entry name" value="Sig_transdc_resp-reg_C-effctor"/>
</dbReference>
<comment type="caution">
    <text evidence="5">The sequence shown here is derived from an EMBL/GenBank/DDBJ whole genome shotgun (WGS) entry which is preliminary data.</text>
</comment>
<dbReference type="InterPro" id="IPR035965">
    <property type="entry name" value="PAS-like_dom_sf"/>
</dbReference>
<dbReference type="GO" id="GO:0006355">
    <property type="term" value="P:regulation of DNA-templated transcription"/>
    <property type="evidence" value="ECO:0007669"/>
    <property type="project" value="InterPro"/>
</dbReference>
<dbReference type="PANTHER" id="PTHR44688">
    <property type="entry name" value="DNA-BINDING TRANSCRIPTIONAL ACTIVATOR DEVR_DOSR"/>
    <property type="match status" value="1"/>
</dbReference>
<dbReference type="CDD" id="cd00130">
    <property type="entry name" value="PAS"/>
    <property type="match status" value="1"/>
</dbReference>
<protein>
    <submittedName>
        <fullName evidence="5">LuxR C-terminal-related transcriptional regulator</fullName>
    </submittedName>
</protein>
<dbReference type="EMBL" id="JAOYFC010000001">
    <property type="protein sequence ID" value="MCV6823662.1"/>
    <property type="molecule type" value="Genomic_DNA"/>
</dbReference>
<dbReference type="PRINTS" id="PR00038">
    <property type="entry name" value="HTHLUXR"/>
</dbReference>
<keyword evidence="3" id="KW-0804">Transcription</keyword>
<dbReference type="SUPFAM" id="SSF55785">
    <property type="entry name" value="PYP-like sensor domain (PAS domain)"/>
    <property type="match status" value="1"/>
</dbReference>
<dbReference type="InterPro" id="IPR036388">
    <property type="entry name" value="WH-like_DNA-bd_sf"/>
</dbReference>
<dbReference type="Gene3D" id="1.10.10.10">
    <property type="entry name" value="Winged helix-like DNA-binding domain superfamily/Winged helix DNA-binding domain"/>
    <property type="match status" value="1"/>
</dbReference>
<keyword evidence="2" id="KW-0238">DNA-binding</keyword>
<reference evidence="5" key="1">
    <citation type="submission" date="2022-10" db="EMBL/GenBank/DDBJ databases">
        <authorList>
            <person name="Yue Y."/>
        </authorList>
    </citation>
    <scope>NUCLEOTIDE SEQUENCE</scope>
    <source>
        <strain evidence="5">Z654</strain>
    </source>
</reference>
<dbReference type="PROSITE" id="PS00622">
    <property type="entry name" value="HTH_LUXR_1"/>
    <property type="match status" value="1"/>
</dbReference>
<accession>A0AAE3LPQ0</accession>
<dbReference type="NCBIfam" id="TIGR00229">
    <property type="entry name" value="sensory_box"/>
    <property type="match status" value="1"/>
</dbReference>
<dbReference type="PANTHER" id="PTHR44688:SF16">
    <property type="entry name" value="DNA-BINDING TRANSCRIPTIONAL ACTIVATOR DEVR_DOSR"/>
    <property type="match status" value="1"/>
</dbReference>
<dbReference type="RefSeq" id="WP_263952500.1">
    <property type="nucleotide sequence ID" value="NZ_JAOYFC010000001.1"/>
</dbReference>
<dbReference type="CDD" id="cd06170">
    <property type="entry name" value="LuxR_C_like"/>
    <property type="match status" value="1"/>
</dbReference>
<gene>
    <name evidence="5" type="ORF">OH136_03760</name>
</gene>
<proteinExistence type="predicted"/>
<dbReference type="Proteomes" id="UP001208041">
    <property type="component" value="Unassembled WGS sequence"/>
</dbReference>
<dbReference type="GO" id="GO:0003677">
    <property type="term" value="F:DNA binding"/>
    <property type="evidence" value="ECO:0007669"/>
    <property type="project" value="UniProtKB-KW"/>
</dbReference>
<sequence>MNDLEQLAFEECPIGIVMSENRIIKSCNGTFATLFGYTKKQLIGESFQILYGTYQEFESIRDIGIEHLKSGGTYSDERIMQRRDGQRFWCKFRARTLTPEAPLARVVMSFAAMTETPERVSLTPRERQVVRHLSHGRTSKEIAQQLSLSPRTIEDVRARLLRKLGVSNTPALLAKLTSIES</sequence>
<evidence type="ECO:0000256" key="3">
    <source>
        <dbReference type="ARBA" id="ARBA00023163"/>
    </source>
</evidence>
<organism evidence="5 6">
    <name type="scientific">Halocynthiibacter halioticoli</name>
    <dbReference type="NCBI Taxonomy" id="2986804"/>
    <lineage>
        <taxon>Bacteria</taxon>
        <taxon>Pseudomonadati</taxon>
        <taxon>Pseudomonadota</taxon>
        <taxon>Alphaproteobacteria</taxon>
        <taxon>Rhodobacterales</taxon>
        <taxon>Paracoccaceae</taxon>
        <taxon>Halocynthiibacter</taxon>
    </lineage>
</organism>
<dbReference type="SMART" id="SM00421">
    <property type="entry name" value="HTH_LUXR"/>
    <property type="match status" value="1"/>
</dbReference>
<dbReference type="Pfam" id="PF13426">
    <property type="entry name" value="PAS_9"/>
    <property type="match status" value="1"/>
</dbReference>
<dbReference type="SUPFAM" id="SSF46894">
    <property type="entry name" value="C-terminal effector domain of the bipartite response regulators"/>
    <property type="match status" value="1"/>
</dbReference>